<evidence type="ECO:0000256" key="1">
    <source>
        <dbReference type="SAM" id="MobiDB-lite"/>
    </source>
</evidence>
<dbReference type="PANTHER" id="PTHR38478:SF1">
    <property type="entry name" value="ZINC DEPENDENT METALLOPROTEASE DOMAIN LIPOPROTEIN"/>
    <property type="match status" value="1"/>
</dbReference>
<dbReference type="InterPro" id="IPR034032">
    <property type="entry name" value="Zn_MMP-like_bac"/>
</dbReference>
<feature type="domain" description="EcxA zinc-binding" evidence="2">
    <location>
        <begin position="438"/>
        <end position="756"/>
    </location>
</feature>
<keyword evidence="6" id="KW-1185">Reference proteome</keyword>
<protein>
    <recommendedName>
        <fullName evidence="7">Peptidase M10A/M12B</fullName>
    </recommendedName>
</protein>
<feature type="domain" description="DUF5117" evidence="3">
    <location>
        <begin position="120"/>
        <end position="304"/>
    </location>
</feature>
<name>A0ABN0BJB1_BACFG</name>
<proteinExistence type="predicted"/>
<dbReference type="InterPro" id="IPR024079">
    <property type="entry name" value="MetalloPept_cat_dom_sf"/>
</dbReference>
<feature type="compositionally biased region" description="Basic and acidic residues" evidence="1">
    <location>
        <begin position="557"/>
        <end position="572"/>
    </location>
</feature>
<dbReference type="InterPro" id="IPR032534">
    <property type="entry name" value="EcxA_zinc-bd"/>
</dbReference>
<dbReference type="CDD" id="cd04276">
    <property type="entry name" value="ZnMc_MMP_like_2"/>
    <property type="match status" value="1"/>
</dbReference>
<dbReference type="EMBL" id="EQ973213">
    <property type="protein sequence ID" value="EFR52872.1"/>
    <property type="molecule type" value="Genomic_DNA"/>
</dbReference>
<dbReference type="Proteomes" id="UP000005101">
    <property type="component" value="Unassembled WGS sequence"/>
</dbReference>
<dbReference type="Pfam" id="PF16313">
    <property type="entry name" value="DUF4953"/>
    <property type="match status" value="1"/>
</dbReference>
<evidence type="ECO:0000259" key="4">
    <source>
        <dbReference type="Pfam" id="PF17162"/>
    </source>
</evidence>
<dbReference type="InterPro" id="IPR033413">
    <property type="entry name" value="DUF5117"/>
</dbReference>
<dbReference type="Gene3D" id="3.40.390.10">
    <property type="entry name" value="Collagenase (Catalytic Domain)"/>
    <property type="match status" value="1"/>
</dbReference>
<evidence type="ECO:0008006" key="7">
    <source>
        <dbReference type="Google" id="ProtNLM"/>
    </source>
</evidence>
<evidence type="ECO:0000259" key="2">
    <source>
        <dbReference type="Pfam" id="PF16313"/>
    </source>
</evidence>
<feature type="domain" description="DUF5118" evidence="4">
    <location>
        <begin position="61"/>
        <end position="108"/>
    </location>
</feature>
<reference evidence="5 6" key="1">
    <citation type="submission" date="2008-12" db="EMBL/GenBank/DDBJ databases">
        <title>Annotation of Bacteroides fragilis strain 3_1_12.</title>
        <authorList>
            <consortium name="The Broad Institute Genome Sequencing Platform"/>
            <person name="Ward D."/>
            <person name="Young S.K."/>
            <person name="Kodira C.D."/>
            <person name="Zeng Q."/>
            <person name="Koehrsen M."/>
            <person name="Alvarado L."/>
            <person name="Berlin A."/>
            <person name="Borenstein D."/>
            <person name="Chen Z."/>
            <person name="Engels R."/>
            <person name="Freedman E."/>
            <person name="Gellesch M."/>
            <person name="Goldberg J."/>
            <person name="Griggs A."/>
            <person name="Gujja S."/>
            <person name="Heiman D."/>
            <person name="Hepburn T."/>
            <person name="Howarth C."/>
            <person name="Jen D."/>
            <person name="Larson L."/>
            <person name="Lewis B."/>
            <person name="Mehta T."/>
            <person name="Park D."/>
            <person name="Pearson M."/>
            <person name="Roberts A."/>
            <person name="Saif S."/>
            <person name="Shea T."/>
            <person name="Shenoy N."/>
            <person name="Sisk P."/>
            <person name="Stolte C."/>
            <person name="Sykes S."/>
            <person name="Walk T."/>
            <person name="White J."/>
            <person name="Yandava C."/>
            <person name="Allen-Vercoe E."/>
            <person name="Strauss J."/>
            <person name="Ambrose C."/>
            <person name="Lander E."/>
            <person name="Nusbaum C."/>
            <person name="Galagan J."/>
            <person name="Birren B."/>
        </authorList>
    </citation>
    <scope>NUCLEOTIDE SEQUENCE [LARGE SCALE GENOMIC DNA]</scope>
    <source>
        <strain evidence="5 6">3_1_12</strain>
    </source>
</reference>
<dbReference type="Pfam" id="PF17162">
    <property type="entry name" value="DUF5118"/>
    <property type="match status" value="1"/>
</dbReference>
<accession>A0ABN0BJB1</accession>
<dbReference type="SUPFAM" id="SSF55486">
    <property type="entry name" value="Metalloproteases ('zincins'), catalytic domain"/>
    <property type="match status" value="1"/>
</dbReference>
<gene>
    <name evidence="5" type="ORF">BFAG_01567</name>
</gene>
<evidence type="ECO:0000313" key="5">
    <source>
        <dbReference type="EMBL" id="EFR52872.1"/>
    </source>
</evidence>
<organism evidence="5 6">
    <name type="scientific">Bacteroides fragilis 3_1_12</name>
    <dbReference type="NCBI Taxonomy" id="457424"/>
    <lineage>
        <taxon>Bacteria</taxon>
        <taxon>Pseudomonadati</taxon>
        <taxon>Bacteroidota</taxon>
        <taxon>Bacteroidia</taxon>
        <taxon>Bacteroidales</taxon>
        <taxon>Bacteroidaceae</taxon>
        <taxon>Bacteroides</taxon>
    </lineage>
</organism>
<dbReference type="PANTHER" id="PTHR38478">
    <property type="entry name" value="PEPTIDASE M1A AND M12B"/>
    <property type="match status" value="1"/>
</dbReference>
<dbReference type="Pfam" id="PF17148">
    <property type="entry name" value="DUF5117"/>
    <property type="match status" value="1"/>
</dbReference>
<evidence type="ECO:0000259" key="3">
    <source>
        <dbReference type="Pfam" id="PF17148"/>
    </source>
</evidence>
<dbReference type="InterPro" id="IPR033428">
    <property type="entry name" value="DUF5118"/>
</dbReference>
<sequence length="885" mass="100465">MLIRFNMRLKTILLTTVATGSFLCEPVAAMRVEPPAISEMGWFSKKKKKSNPQDSVKVENEYEKLTGSDSVAHRGMFNVFRKKNDYYFEIPATLLGRDMLVVNKLQRVPSELNEAGVNRGTNYENQMIRLELDKPANKLLIRQSRPLPLSPSEDAISQSVKDNYISPLIAGFKIEAYNNDSTSMLIKVNDIYDGTETSINNVFTNINLGTSAIKNLSRILSIKSFDNNVVATSELTTRVTEGTTTIYVTVEVSSSILLLPEVPMTGRLDNPRVGYFTNPLTNFSDGQQRVNKKQFITRWRLEPKPEDREAYLRGELVEPQKPIVFYIENSTPYRWRKYIKQGIEDWQVAFERAGFKNAIIAKDITDDMEVDMDDVNYSVLTYAASTKANAMGPSILDPRSGEILEADIMWWHNVLSMLQEWITVQTGVVRPEARGVTLPDSLMGDAMRFVACHEVGHSLGLRHNMMGSWAFPTDSLRSKAFTDRMNSTSSSIMDYARFNYVAQPGDGVKALSPHIGPYDIFAIEYGYRWYGKQTPEEEKGLLQDFLAKHTDRLYKYSEAQDPRDAVDPRAQNEDLGDDPIRSSQYGIANLKRIVPQIIQWTTTGEKGQTYEEASRLYYAVINQWNNYLYHVMANIGGIYIENTTVGDGEKTYTFVEKEKQQAALKFLLDEVLCYPKWLFDPEVAQYTYLLRNTPLGVVENAPTQVLKNAQSYIFWDLLSNNRLMRMLENESVNGRKAFTAVEMMDGLHKGIFAVTERGGLPDVMTRNLQKGFVDALITAAAESEGVKVNKKLTDNHFLFDHQAPLCSCDDHAHRSAYADRMGARRELNFYGSQINRISDAISVKRGELLRIKDLLQSRLVTSDVATKYHYKDLILRINTALGISK</sequence>
<evidence type="ECO:0000313" key="6">
    <source>
        <dbReference type="Proteomes" id="UP000005101"/>
    </source>
</evidence>
<feature type="region of interest" description="Disordered" evidence="1">
    <location>
        <begin position="557"/>
        <end position="578"/>
    </location>
</feature>